<evidence type="ECO:0000313" key="1">
    <source>
        <dbReference type="EMBL" id="BAD49191.1"/>
    </source>
</evidence>
<reference evidence="1 2" key="1">
    <citation type="journal article" date="2004" name="Proc. Natl. Acad. Sci. U.S.A.">
        <title>Genomic analysis of Bacteroides fragilis reveals extensive DNA inversions regulating cell surface adaptation.</title>
        <authorList>
            <person name="Kuwahara T."/>
            <person name="Yamashita A."/>
            <person name="Hirakawa H."/>
            <person name="Nakayama H."/>
            <person name="Toh H."/>
            <person name="Okada N."/>
            <person name="Kuhara S."/>
            <person name="Hattori M."/>
            <person name="Hayashi T."/>
            <person name="Ohnishi Y."/>
        </authorList>
    </citation>
    <scope>NUCLEOTIDE SEQUENCE [LARGE SCALE GENOMIC DNA]</scope>
    <source>
        <strain evidence="1 2">YCH46</strain>
    </source>
</reference>
<dbReference type="Proteomes" id="UP000002197">
    <property type="component" value="Chromosome"/>
</dbReference>
<evidence type="ECO:0008006" key="3">
    <source>
        <dbReference type="Google" id="ProtNLM"/>
    </source>
</evidence>
<dbReference type="HOGENOM" id="CLU_049419_0_0_10"/>
<gene>
    <name evidence="1" type="ordered locus">BF2442</name>
</gene>
<dbReference type="EMBL" id="AP006841">
    <property type="protein sequence ID" value="BAD49191.1"/>
    <property type="molecule type" value="Genomic_DNA"/>
</dbReference>
<accession>Q64TI8</accession>
<dbReference type="KEGG" id="bfr:BF2442"/>
<proteinExistence type="predicted"/>
<dbReference type="PATRIC" id="fig|295405.11.peg.2358"/>
<sequence>MRELSEIKIVFYNMKLKELLQHPMLILPKNWKSLGYSSYYTCVLEEGEKYIKLLGELDESELHGRHQFIGEISKESLISVSRSFLKMVCDILQCYLEEGNPHKAYNILHNGLAQRYDSILLMSFLEFNYLYPANYRLRVKEGRAELGDLFHVPFESRHIVESCRYSIPGYPTLYLSNSVYLAYKELGDPDYDNLYVSKYCFTRSVNRVETLLDMRNTPLWGNCVGYQYKFLARWILVMACSIKVAHPKAPFKEEYILPQILLQWVKNNIYSGGRKTIGVCYSSTKIIDRDAGYYGHFYNTAIPILHSKKEGYCDTLSELFVMTRPIGFHEALKHSGEVSNQSQVKSIQIAGTAVEYIETDFGKIEQVLSEPCSELYYVNGNKVNGINT</sequence>
<evidence type="ECO:0000313" key="2">
    <source>
        <dbReference type="Proteomes" id="UP000002197"/>
    </source>
</evidence>
<protein>
    <recommendedName>
        <fullName evidence="3">RES domain-containing protein</fullName>
    </recommendedName>
</protein>
<name>Q64TI8_BACFR</name>
<dbReference type="STRING" id="295405.BF2442"/>
<organism evidence="1 2">
    <name type="scientific">Bacteroides fragilis (strain YCH46)</name>
    <dbReference type="NCBI Taxonomy" id="295405"/>
    <lineage>
        <taxon>Bacteria</taxon>
        <taxon>Pseudomonadati</taxon>
        <taxon>Bacteroidota</taxon>
        <taxon>Bacteroidia</taxon>
        <taxon>Bacteroidales</taxon>
        <taxon>Bacteroidaceae</taxon>
        <taxon>Bacteroides</taxon>
    </lineage>
</organism>
<dbReference type="AlphaFoldDB" id="Q64TI8"/>
<dbReference type="OrthoDB" id="7068172at2"/>